<comment type="subcellular location">
    <subcellularLocation>
        <location evidence="1">Cell membrane</location>
        <topology evidence="1">Multi-pass membrane protein</topology>
    </subcellularLocation>
</comment>
<evidence type="ECO:0000256" key="6">
    <source>
        <dbReference type="SAM" id="Phobius"/>
    </source>
</evidence>
<dbReference type="GO" id="GO:0005886">
    <property type="term" value="C:plasma membrane"/>
    <property type="evidence" value="ECO:0007669"/>
    <property type="project" value="UniProtKB-SubCell"/>
</dbReference>
<keyword evidence="9" id="KW-1185">Reference proteome</keyword>
<dbReference type="PANTHER" id="PTHR36115">
    <property type="entry name" value="PROLINE-RICH ANTIGEN HOMOLOG-RELATED"/>
    <property type="match status" value="1"/>
</dbReference>
<evidence type="ECO:0000259" key="7">
    <source>
        <dbReference type="Pfam" id="PF06271"/>
    </source>
</evidence>
<protein>
    <submittedName>
        <fullName evidence="8">RDD domain containing protein</fullName>
    </submittedName>
</protein>
<dbReference type="STRING" id="1300342.I596_3215"/>
<gene>
    <name evidence="8" type="ORF">I596_3215</name>
</gene>
<dbReference type="PANTHER" id="PTHR36115:SF10">
    <property type="entry name" value="RDD DOMAIN-CONTAINING PROTEIN"/>
    <property type="match status" value="1"/>
</dbReference>
<dbReference type="AlphaFoldDB" id="A0A160DXF0"/>
<evidence type="ECO:0000256" key="1">
    <source>
        <dbReference type="ARBA" id="ARBA00004651"/>
    </source>
</evidence>
<dbReference type="InterPro" id="IPR010432">
    <property type="entry name" value="RDD"/>
</dbReference>
<organism evidence="8 9">
    <name type="scientific">Dokdonella koreensis DS-123</name>
    <dbReference type="NCBI Taxonomy" id="1300342"/>
    <lineage>
        <taxon>Bacteria</taxon>
        <taxon>Pseudomonadati</taxon>
        <taxon>Pseudomonadota</taxon>
        <taxon>Gammaproteobacteria</taxon>
        <taxon>Lysobacterales</taxon>
        <taxon>Rhodanobacteraceae</taxon>
        <taxon>Dokdonella</taxon>
    </lineage>
</organism>
<accession>A0A160DXF0</accession>
<feature type="transmembrane region" description="Helical" evidence="6">
    <location>
        <begin position="116"/>
        <end position="138"/>
    </location>
</feature>
<keyword evidence="4 6" id="KW-1133">Transmembrane helix</keyword>
<feature type="transmembrane region" description="Helical" evidence="6">
    <location>
        <begin position="65"/>
        <end position="86"/>
    </location>
</feature>
<evidence type="ECO:0000256" key="5">
    <source>
        <dbReference type="ARBA" id="ARBA00023136"/>
    </source>
</evidence>
<keyword evidence="3 6" id="KW-0812">Transmembrane</keyword>
<sequence>MTATMSAHPPHLAAAEPDSAAAPLWRRLAALGYDLMPLLALWMLTAGLVLLAFHGEVDVAHQPPLYHYSLQAALLGVTAAYFVVSWTRGGQTIGMRAWRIRLAAADGRSPSLRQALLRFAVALPSTALLGTGFLWSLFDRERRAWHDIAAGTRLLRQPRR</sequence>
<dbReference type="KEGG" id="dko:I596_3215"/>
<keyword evidence="2" id="KW-1003">Cell membrane</keyword>
<evidence type="ECO:0000313" key="8">
    <source>
        <dbReference type="EMBL" id="ANB19204.1"/>
    </source>
</evidence>
<reference evidence="8 9" key="1">
    <citation type="submission" date="2016-04" db="EMBL/GenBank/DDBJ databases">
        <title>Complete genome sequence of Dokdonella koreensis DS-123T.</title>
        <authorList>
            <person name="Kim J.F."/>
            <person name="Lee H."/>
            <person name="Kwak M.-J."/>
        </authorList>
    </citation>
    <scope>NUCLEOTIDE SEQUENCE [LARGE SCALE GENOMIC DNA]</scope>
    <source>
        <strain evidence="8 9">DS-123</strain>
    </source>
</reference>
<dbReference type="Pfam" id="PF06271">
    <property type="entry name" value="RDD"/>
    <property type="match status" value="1"/>
</dbReference>
<evidence type="ECO:0000256" key="2">
    <source>
        <dbReference type="ARBA" id="ARBA00022475"/>
    </source>
</evidence>
<dbReference type="Proteomes" id="UP000076830">
    <property type="component" value="Chromosome"/>
</dbReference>
<dbReference type="InterPro" id="IPR051791">
    <property type="entry name" value="Pra-immunoreactive"/>
</dbReference>
<feature type="domain" description="RDD" evidence="7">
    <location>
        <begin position="22"/>
        <end position="151"/>
    </location>
</feature>
<name>A0A160DXF0_9GAMM</name>
<evidence type="ECO:0000256" key="3">
    <source>
        <dbReference type="ARBA" id="ARBA00022692"/>
    </source>
</evidence>
<feature type="transmembrane region" description="Helical" evidence="6">
    <location>
        <begin position="35"/>
        <end position="53"/>
    </location>
</feature>
<proteinExistence type="predicted"/>
<keyword evidence="5 6" id="KW-0472">Membrane</keyword>
<evidence type="ECO:0000256" key="4">
    <source>
        <dbReference type="ARBA" id="ARBA00022989"/>
    </source>
</evidence>
<dbReference type="EMBL" id="CP015249">
    <property type="protein sequence ID" value="ANB19204.1"/>
    <property type="molecule type" value="Genomic_DNA"/>
</dbReference>
<evidence type="ECO:0000313" key="9">
    <source>
        <dbReference type="Proteomes" id="UP000076830"/>
    </source>
</evidence>